<dbReference type="PROSITE" id="PS00879">
    <property type="entry name" value="ODR_DC_2_2"/>
    <property type="match status" value="1"/>
</dbReference>
<evidence type="ECO:0000256" key="6">
    <source>
        <dbReference type="ARBA" id="ARBA00034115"/>
    </source>
</evidence>
<dbReference type="InterPro" id="IPR000183">
    <property type="entry name" value="Orn/DAP/Arg_de-COase"/>
</dbReference>
<dbReference type="SUPFAM" id="SSF50621">
    <property type="entry name" value="Alanine racemase C-terminal domain-like"/>
    <property type="match status" value="1"/>
</dbReference>
<sequence length="486" mass="54866">YYIKGNILKQFENFCEGILITNYFSLRLINQSPVVLHRENIDINAEVPWDPTLGNYFDKVIQERSDNENHFAIINISEIVDKIVRWKAVLPRVQPFYAVKCNDDPAILSVMASGGVNFDCASKNEIMSVLNVANCNRIVYANPCKQISHIKYAKENGVTKTMFDNKNELYKIKKHYSEADLFIRFCPPKTDKVMLPLGLKFGCSMSEVEELLQCAIDLNLNVVGISFHVGSGCWDLDAFPLAIQQARKIFDIAQSIGCKIEYLDIGGGYPGTDDGIVSFGQVSQGINEFLDKYFPVNMNIKIIAEPGRYFVTTCLTAFSNIIGKRTIFRTNDVTDDLIVDIAGCNKSDKSFMYYLNDGVYGLFNAVLTENSVPKFYACKSIDGKESELFDCSIWGPTCDCLDCLNKQCKMIECNIGDKVMCPNMGAYSTSIACTFNGMEIPEIMYCMKDDSRNYNTYPLQHFTNVKTQTKVRLDGSGSESEHYFEY</sequence>
<evidence type="ECO:0000256" key="4">
    <source>
        <dbReference type="ARBA" id="ARBA00023115"/>
    </source>
</evidence>
<dbReference type="InterPro" id="IPR002433">
    <property type="entry name" value="Orn_de-COase"/>
</dbReference>
<reference evidence="15 16" key="1">
    <citation type="submission" date="2016-04" db="EMBL/GenBank/DDBJ databases">
        <title>The genome of Intoshia linei affirms orthonectids as highly simplified spiralians.</title>
        <authorList>
            <person name="Mikhailov K.V."/>
            <person name="Slusarev G.S."/>
            <person name="Nikitin M.A."/>
            <person name="Logacheva M.D."/>
            <person name="Penin A."/>
            <person name="Aleoshin V."/>
            <person name="Panchin Y.V."/>
        </authorList>
    </citation>
    <scope>NUCLEOTIDE SEQUENCE [LARGE SCALE GENOMIC DNA]</scope>
    <source>
        <strain evidence="15">Intl2013</strain>
        <tissue evidence="15">Whole animal</tissue>
    </source>
</reference>
<gene>
    <name evidence="15" type="ORF">A3Q56_06662</name>
</gene>
<evidence type="ECO:0000313" key="16">
    <source>
        <dbReference type="Proteomes" id="UP000078046"/>
    </source>
</evidence>
<dbReference type="Pfam" id="PF00278">
    <property type="entry name" value="Orn_DAP_Arg_deC"/>
    <property type="match status" value="1"/>
</dbReference>
<dbReference type="InterPro" id="IPR022657">
    <property type="entry name" value="De-COase2_CS"/>
</dbReference>
<dbReference type="FunFam" id="3.20.20.10:FF:000005">
    <property type="entry name" value="Ornithine decarboxylase"/>
    <property type="match status" value="1"/>
</dbReference>
<evidence type="ECO:0000313" key="15">
    <source>
        <dbReference type="EMBL" id="OAF65614.1"/>
    </source>
</evidence>
<dbReference type="InterPro" id="IPR009006">
    <property type="entry name" value="Ala_racemase/Decarboxylase_C"/>
</dbReference>
<comment type="cofactor">
    <cofactor evidence="1 11">
        <name>pyridoxal 5'-phosphate</name>
        <dbReference type="ChEBI" id="CHEBI:597326"/>
    </cofactor>
</comment>
<accession>A0A177AWN3</accession>
<dbReference type="GO" id="GO:0033387">
    <property type="term" value="P:putrescine biosynthetic process from arginine, via ornithine"/>
    <property type="evidence" value="ECO:0007669"/>
    <property type="project" value="TreeGrafter"/>
</dbReference>
<evidence type="ECO:0000256" key="8">
    <source>
        <dbReference type="ARBA" id="ARBA00037173"/>
    </source>
</evidence>
<dbReference type="Pfam" id="PF02784">
    <property type="entry name" value="Orn_Arg_deC_N"/>
    <property type="match status" value="1"/>
</dbReference>
<dbReference type="Proteomes" id="UP000078046">
    <property type="component" value="Unassembled WGS sequence"/>
</dbReference>
<feature type="active site" description="Proton donor" evidence="11">
    <location>
        <position position="398"/>
    </location>
</feature>
<feature type="domain" description="Orn/DAP/Arg decarboxylase 2 N-terminal" evidence="14">
    <location>
        <begin position="77"/>
        <end position="311"/>
    </location>
</feature>
<dbReference type="PROSITE" id="PS00878">
    <property type="entry name" value="ODR_DC_2_1"/>
    <property type="match status" value="1"/>
</dbReference>
<comment type="pathway">
    <text evidence="6">Amine and polyamine biosynthesis; putrescine biosynthesis via L-ornithine pathway; putrescine from L-ornithine: step 1/1.</text>
</comment>
<dbReference type="OrthoDB" id="5034579at2759"/>
<dbReference type="CDD" id="cd00622">
    <property type="entry name" value="PLPDE_III_ODC"/>
    <property type="match status" value="1"/>
</dbReference>
<keyword evidence="3 11" id="KW-0663">Pyridoxal phosphate</keyword>
<evidence type="ECO:0000256" key="12">
    <source>
        <dbReference type="RuleBase" id="RU003737"/>
    </source>
</evidence>
<dbReference type="EMBL" id="LWCA01001217">
    <property type="protein sequence ID" value="OAF65614.1"/>
    <property type="molecule type" value="Genomic_DNA"/>
</dbReference>
<feature type="non-terminal residue" evidence="15">
    <location>
        <position position="1"/>
    </location>
</feature>
<feature type="domain" description="Orn/DAP/Arg decarboxylase 2 C-terminal" evidence="13">
    <location>
        <begin position="338"/>
        <end position="425"/>
    </location>
</feature>
<dbReference type="InterPro" id="IPR022653">
    <property type="entry name" value="De-COase2_pyr-phos_BS"/>
</dbReference>
<evidence type="ECO:0000256" key="7">
    <source>
        <dbReference type="ARBA" id="ARBA00034138"/>
    </source>
</evidence>
<protein>
    <recommendedName>
        <fullName evidence="7">ornithine decarboxylase</fullName>
        <ecNumber evidence="7">4.1.1.17</ecNumber>
    </recommendedName>
</protein>
<evidence type="ECO:0000256" key="9">
    <source>
        <dbReference type="ARBA" id="ARBA00046672"/>
    </source>
</evidence>
<keyword evidence="16" id="KW-1185">Reference proteome</keyword>
<feature type="modified residue" description="N6-(pyridoxal phosphate)lysine" evidence="11">
    <location>
        <position position="100"/>
    </location>
</feature>
<evidence type="ECO:0000256" key="11">
    <source>
        <dbReference type="PIRSR" id="PIRSR600183-50"/>
    </source>
</evidence>
<keyword evidence="5" id="KW-0456">Lyase</keyword>
<dbReference type="EC" id="4.1.1.17" evidence="7"/>
<dbReference type="AlphaFoldDB" id="A0A177AWN3"/>
<comment type="catalytic activity">
    <reaction evidence="10">
        <text>L-ornithine + H(+) = putrescine + CO2</text>
        <dbReference type="Rhea" id="RHEA:22964"/>
        <dbReference type="ChEBI" id="CHEBI:15378"/>
        <dbReference type="ChEBI" id="CHEBI:16526"/>
        <dbReference type="ChEBI" id="CHEBI:46911"/>
        <dbReference type="ChEBI" id="CHEBI:326268"/>
        <dbReference type="EC" id="4.1.1.17"/>
    </reaction>
</comment>
<dbReference type="Gene3D" id="2.40.37.10">
    <property type="entry name" value="Lyase, Ornithine Decarboxylase, Chain A, domain 1"/>
    <property type="match status" value="1"/>
</dbReference>
<dbReference type="PRINTS" id="PR01182">
    <property type="entry name" value="ORNDCRBXLASE"/>
</dbReference>
<evidence type="ECO:0000256" key="3">
    <source>
        <dbReference type="ARBA" id="ARBA00022898"/>
    </source>
</evidence>
<organism evidence="15 16">
    <name type="scientific">Intoshia linei</name>
    <dbReference type="NCBI Taxonomy" id="1819745"/>
    <lineage>
        <taxon>Eukaryota</taxon>
        <taxon>Metazoa</taxon>
        <taxon>Spiralia</taxon>
        <taxon>Lophotrochozoa</taxon>
        <taxon>Mesozoa</taxon>
        <taxon>Orthonectida</taxon>
        <taxon>Rhopaluridae</taxon>
        <taxon>Intoshia</taxon>
    </lineage>
</organism>
<comment type="function">
    <text evidence="8">Catalyzes the first and rate-limiting step of polyamine biosynthesis that converts ornithine into putrescine, which is the precursor for the polyamines, spermidine and spermine. Polyamines are essential for cell proliferation and are implicated in cellular processes, ranging from DNA replication to apoptosis.</text>
</comment>
<evidence type="ECO:0000256" key="5">
    <source>
        <dbReference type="ARBA" id="ARBA00023239"/>
    </source>
</evidence>
<evidence type="ECO:0000256" key="2">
    <source>
        <dbReference type="ARBA" id="ARBA00008872"/>
    </source>
</evidence>
<dbReference type="PRINTS" id="PR01179">
    <property type="entry name" value="ODADCRBXLASE"/>
</dbReference>
<evidence type="ECO:0000256" key="1">
    <source>
        <dbReference type="ARBA" id="ARBA00001933"/>
    </source>
</evidence>
<evidence type="ECO:0000259" key="13">
    <source>
        <dbReference type="Pfam" id="PF00278"/>
    </source>
</evidence>
<name>A0A177AWN3_9BILA</name>
<evidence type="ECO:0000259" key="14">
    <source>
        <dbReference type="Pfam" id="PF02784"/>
    </source>
</evidence>
<dbReference type="PANTHER" id="PTHR11482:SF6">
    <property type="entry name" value="ORNITHINE DECARBOXYLASE 1-RELATED"/>
    <property type="match status" value="1"/>
</dbReference>
<evidence type="ECO:0000256" key="10">
    <source>
        <dbReference type="ARBA" id="ARBA00049127"/>
    </source>
</evidence>
<dbReference type="InterPro" id="IPR022643">
    <property type="entry name" value="De-COase2_C"/>
</dbReference>
<comment type="caution">
    <text evidence="15">The sequence shown here is derived from an EMBL/GenBank/DDBJ whole genome shotgun (WGS) entry which is preliminary data.</text>
</comment>
<dbReference type="GO" id="GO:0005737">
    <property type="term" value="C:cytoplasm"/>
    <property type="evidence" value="ECO:0007669"/>
    <property type="project" value="TreeGrafter"/>
</dbReference>
<dbReference type="Gene3D" id="3.20.20.10">
    <property type="entry name" value="Alanine racemase"/>
    <property type="match status" value="1"/>
</dbReference>
<proteinExistence type="inferred from homology"/>
<dbReference type="InterPro" id="IPR029066">
    <property type="entry name" value="PLP-binding_barrel"/>
</dbReference>
<comment type="similarity">
    <text evidence="2 12">Belongs to the Orn/Lys/Arg decarboxylase class-II family.</text>
</comment>
<dbReference type="InterPro" id="IPR022644">
    <property type="entry name" value="De-COase2_N"/>
</dbReference>
<dbReference type="PANTHER" id="PTHR11482">
    <property type="entry name" value="ARGININE/DIAMINOPIMELATE/ORNITHINE DECARBOXYLASE"/>
    <property type="match status" value="1"/>
</dbReference>
<dbReference type="GO" id="GO:0004586">
    <property type="term" value="F:ornithine decarboxylase activity"/>
    <property type="evidence" value="ECO:0007669"/>
    <property type="project" value="UniProtKB-EC"/>
</dbReference>
<dbReference type="SUPFAM" id="SSF51419">
    <property type="entry name" value="PLP-binding barrel"/>
    <property type="match status" value="1"/>
</dbReference>
<comment type="subunit">
    <text evidence="9">Homodimer. Only the dimer is catalytically active, as the active sites are constructed of residues from both monomers.</text>
</comment>
<keyword evidence="4" id="KW-0620">Polyamine biosynthesis</keyword>